<organism evidence="1 2">
    <name type="scientific">Linderina pennispora</name>
    <dbReference type="NCBI Taxonomy" id="61395"/>
    <lineage>
        <taxon>Eukaryota</taxon>
        <taxon>Fungi</taxon>
        <taxon>Fungi incertae sedis</taxon>
        <taxon>Zoopagomycota</taxon>
        <taxon>Kickxellomycotina</taxon>
        <taxon>Kickxellomycetes</taxon>
        <taxon>Kickxellales</taxon>
        <taxon>Kickxellaceae</taxon>
        <taxon>Linderina</taxon>
    </lineage>
</organism>
<proteinExistence type="predicted"/>
<dbReference type="Proteomes" id="UP000193922">
    <property type="component" value="Unassembled WGS sequence"/>
</dbReference>
<comment type="caution">
    <text evidence="1">The sequence shown here is derived from an EMBL/GenBank/DDBJ whole genome shotgun (WGS) entry which is preliminary data.</text>
</comment>
<protein>
    <submittedName>
        <fullName evidence="1">Uncharacterized protein</fullName>
    </submittedName>
</protein>
<dbReference type="RefSeq" id="XP_040742689.1">
    <property type="nucleotide sequence ID" value="XM_040883761.1"/>
</dbReference>
<reference evidence="1 2" key="1">
    <citation type="submission" date="2016-07" db="EMBL/GenBank/DDBJ databases">
        <title>Pervasive Adenine N6-methylation of Active Genes in Fungi.</title>
        <authorList>
            <consortium name="DOE Joint Genome Institute"/>
            <person name="Mondo S.J."/>
            <person name="Dannebaum R.O."/>
            <person name="Kuo R.C."/>
            <person name="Labutti K."/>
            <person name="Haridas S."/>
            <person name="Kuo A."/>
            <person name="Salamov A."/>
            <person name="Ahrendt S.R."/>
            <person name="Lipzen A."/>
            <person name="Sullivan W."/>
            <person name="Andreopoulos W.B."/>
            <person name="Clum A."/>
            <person name="Lindquist E."/>
            <person name="Daum C."/>
            <person name="Ramamoorthy G.K."/>
            <person name="Gryganskyi A."/>
            <person name="Culley D."/>
            <person name="Magnuson J.K."/>
            <person name="James T.Y."/>
            <person name="O'Malley M.A."/>
            <person name="Stajich J.E."/>
            <person name="Spatafora J.W."/>
            <person name="Visel A."/>
            <person name="Grigoriev I.V."/>
        </authorList>
    </citation>
    <scope>NUCLEOTIDE SEQUENCE [LARGE SCALE GENOMIC DNA]</scope>
    <source>
        <strain evidence="1 2">ATCC 12442</strain>
    </source>
</reference>
<dbReference type="AlphaFoldDB" id="A0A1Y1W604"/>
<accession>A0A1Y1W604</accession>
<dbReference type="GeneID" id="63800409"/>
<evidence type="ECO:0000313" key="2">
    <source>
        <dbReference type="Proteomes" id="UP000193922"/>
    </source>
</evidence>
<dbReference type="EMBL" id="MCFD01000008">
    <property type="protein sequence ID" value="ORX68957.1"/>
    <property type="molecule type" value="Genomic_DNA"/>
</dbReference>
<sequence length="99" mass="11214">MAARGLAVASFLRLCRNTGTVHRASSASAGTTIILLLIAGRKEWRGCQWHSSIFMQANRWGYKRYNRPCVRCERHQHTRLLLTSPSKLNRSFGSPTEPD</sequence>
<evidence type="ECO:0000313" key="1">
    <source>
        <dbReference type="EMBL" id="ORX68957.1"/>
    </source>
</evidence>
<gene>
    <name evidence="1" type="ORF">DL89DRAFT_168776</name>
</gene>
<keyword evidence="2" id="KW-1185">Reference proteome</keyword>
<name>A0A1Y1W604_9FUNG</name>